<evidence type="ECO:0000256" key="2">
    <source>
        <dbReference type="ARBA" id="ARBA00001936"/>
    </source>
</evidence>
<evidence type="ECO:0000256" key="3">
    <source>
        <dbReference type="ARBA" id="ARBA00008766"/>
    </source>
</evidence>
<dbReference type="SMART" id="SM01011">
    <property type="entry name" value="AMP_N"/>
    <property type="match status" value="1"/>
</dbReference>
<evidence type="ECO:0000259" key="12">
    <source>
        <dbReference type="SMART" id="SM01011"/>
    </source>
</evidence>
<feature type="domain" description="Aminopeptidase P N-terminal" evidence="12">
    <location>
        <begin position="25"/>
        <end position="160"/>
    </location>
</feature>
<evidence type="ECO:0000256" key="7">
    <source>
        <dbReference type="ARBA" id="ARBA00022801"/>
    </source>
</evidence>
<reference evidence="13 14" key="1">
    <citation type="submission" date="2018-12" db="EMBL/GenBank/DDBJ databases">
        <title>Sequencing of bacterial isolates from soil warming experiment in Harvard Forest, Massachusetts, USA.</title>
        <authorList>
            <person name="Deangelis K."/>
        </authorList>
    </citation>
    <scope>NUCLEOTIDE SEQUENCE [LARGE SCALE GENOMIC DNA]</scope>
    <source>
        <strain evidence="13 14">EB153</strain>
    </source>
</reference>
<dbReference type="Pfam" id="PF00557">
    <property type="entry name" value="Peptidase_M24"/>
    <property type="match status" value="1"/>
</dbReference>
<evidence type="ECO:0000256" key="5">
    <source>
        <dbReference type="ARBA" id="ARBA00022670"/>
    </source>
</evidence>
<evidence type="ECO:0000256" key="1">
    <source>
        <dbReference type="ARBA" id="ARBA00001424"/>
    </source>
</evidence>
<feature type="chain" id="PRO_5018631053" description="Xaa-Pro aminopeptidase" evidence="11">
    <location>
        <begin position="22"/>
        <end position="455"/>
    </location>
</feature>
<keyword evidence="11" id="KW-0732">Signal</keyword>
<dbReference type="GO" id="GO:0070006">
    <property type="term" value="F:metalloaminopeptidase activity"/>
    <property type="evidence" value="ECO:0007669"/>
    <property type="project" value="InterPro"/>
</dbReference>
<dbReference type="GO" id="GO:0006508">
    <property type="term" value="P:proteolysis"/>
    <property type="evidence" value="ECO:0007669"/>
    <property type="project" value="UniProtKB-KW"/>
</dbReference>
<comment type="caution">
    <text evidence="13">The sequence shown here is derived from an EMBL/GenBank/DDBJ whole genome shotgun (WGS) entry which is preliminary data.</text>
</comment>
<name>A0A3R9QGU1_9BACT</name>
<dbReference type="SUPFAM" id="SSF55920">
    <property type="entry name" value="Creatinase/aminopeptidase"/>
    <property type="match status" value="1"/>
</dbReference>
<evidence type="ECO:0000256" key="10">
    <source>
        <dbReference type="RuleBase" id="RU000590"/>
    </source>
</evidence>
<keyword evidence="8" id="KW-0482">Metalloprotease</keyword>
<dbReference type="InterPro" id="IPR001131">
    <property type="entry name" value="Peptidase_M24B_aminopep-P_CS"/>
</dbReference>
<dbReference type="PROSITE" id="PS00491">
    <property type="entry name" value="PROLINE_PEPTIDASE"/>
    <property type="match status" value="1"/>
</dbReference>
<evidence type="ECO:0000256" key="11">
    <source>
        <dbReference type="SAM" id="SignalP"/>
    </source>
</evidence>
<dbReference type="Gene3D" id="3.40.350.10">
    <property type="entry name" value="Creatinase/prolidase N-terminal domain"/>
    <property type="match status" value="1"/>
</dbReference>
<keyword evidence="5" id="KW-0645">Protease</keyword>
<evidence type="ECO:0000313" key="14">
    <source>
        <dbReference type="Proteomes" id="UP000269669"/>
    </source>
</evidence>
<dbReference type="RefSeq" id="WP_260472747.1">
    <property type="nucleotide sequence ID" value="NZ_RSDW01000001.1"/>
</dbReference>
<dbReference type="Pfam" id="PF05195">
    <property type="entry name" value="AMP_N"/>
    <property type="match status" value="1"/>
</dbReference>
<dbReference type="PANTHER" id="PTHR43226">
    <property type="entry name" value="XAA-PRO AMINOPEPTIDASE 3"/>
    <property type="match status" value="1"/>
</dbReference>
<keyword evidence="6 10" id="KW-0479">Metal-binding</keyword>
<proteinExistence type="inferred from homology"/>
<dbReference type="Proteomes" id="UP000269669">
    <property type="component" value="Unassembled WGS sequence"/>
</dbReference>
<gene>
    <name evidence="13" type="ORF">EDE15_1713</name>
</gene>
<dbReference type="GO" id="GO:0030145">
    <property type="term" value="F:manganese ion binding"/>
    <property type="evidence" value="ECO:0007669"/>
    <property type="project" value="InterPro"/>
</dbReference>
<comment type="cofactor">
    <cofactor evidence="2">
        <name>Mn(2+)</name>
        <dbReference type="ChEBI" id="CHEBI:29035"/>
    </cofactor>
</comment>
<dbReference type="InterPro" id="IPR007865">
    <property type="entry name" value="Aminopep_P_N"/>
</dbReference>
<keyword evidence="7" id="KW-0378">Hydrolase</keyword>
<dbReference type="Gene3D" id="3.90.230.10">
    <property type="entry name" value="Creatinase/methionine aminopeptidase superfamily"/>
    <property type="match status" value="1"/>
</dbReference>
<dbReference type="InterPro" id="IPR000994">
    <property type="entry name" value="Pept_M24"/>
</dbReference>
<dbReference type="EMBL" id="RSDW01000001">
    <property type="protein sequence ID" value="RSL16202.1"/>
    <property type="molecule type" value="Genomic_DNA"/>
</dbReference>
<evidence type="ECO:0000256" key="6">
    <source>
        <dbReference type="ARBA" id="ARBA00022723"/>
    </source>
</evidence>
<evidence type="ECO:0000256" key="9">
    <source>
        <dbReference type="ARBA" id="ARBA00023211"/>
    </source>
</evidence>
<accession>A0A3R9QGU1</accession>
<dbReference type="InterPro" id="IPR029149">
    <property type="entry name" value="Creatin/AminoP/Spt16_N"/>
</dbReference>
<feature type="signal peptide" evidence="11">
    <location>
        <begin position="1"/>
        <end position="21"/>
    </location>
</feature>
<comment type="similarity">
    <text evidence="3 10">Belongs to the peptidase M24B family.</text>
</comment>
<dbReference type="SUPFAM" id="SSF53092">
    <property type="entry name" value="Creatinase/prolidase N-terminal domain"/>
    <property type="match status" value="1"/>
</dbReference>
<sequence>MRLRILAVVLSIGFVCAVAHALESVPKAEYRQRRVALANKLDGGVAVVFAAEEPVLDFMPYRQDEDFYYLTGWNEPGAALVIIGPGPETKTRLGDVVPEHAYREILFLPARNLVMEKYTGTKMDAATADVAASTGFDTVMPMTALPEVMTKFLGEDRRRAQSVWSQLDSPQAKASVDFSAASLGIGTGIDPHDVRTLTMVLRSVKSPAEIELLRKASDASIASQLAGIRAIKPGVRERTIAGIEIAKMLEEGSERPSYAPIVGSGANSTTLHYADNSATMKAGDVVVIDAAGEYSMYASDITRTMPVDGKFTARQREIYDIVLGAQRAAAAAFVAGKSKLGGVNQRGPEVTDTLDKVAYDYINTHGKDLHGEPLGKYFLHGLGHSVGINVHDPMDYSKPLDKGNVFTIEPGIYIPEEGIGVRIEDVFYVDQQGKLVDLIAKLPHEAADIEAAMKH</sequence>
<dbReference type="PANTHER" id="PTHR43226:SF4">
    <property type="entry name" value="XAA-PRO AMINOPEPTIDASE 3"/>
    <property type="match status" value="1"/>
</dbReference>
<keyword evidence="9" id="KW-0464">Manganese</keyword>
<evidence type="ECO:0000313" key="13">
    <source>
        <dbReference type="EMBL" id="RSL16202.1"/>
    </source>
</evidence>
<keyword evidence="13" id="KW-0031">Aminopeptidase</keyword>
<protein>
    <recommendedName>
        <fullName evidence="4">Xaa-Pro aminopeptidase</fullName>
        <ecNumber evidence="4">3.4.11.9</ecNumber>
    </recommendedName>
</protein>
<dbReference type="InterPro" id="IPR036005">
    <property type="entry name" value="Creatinase/aminopeptidase-like"/>
</dbReference>
<evidence type="ECO:0000256" key="8">
    <source>
        <dbReference type="ARBA" id="ARBA00023049"/>
    </source>
</evidence>
<dbReference type="AlphaFoldDB" id="A0A3R9QGU1"/>
<organism evidence="13 14">
    <name type="scientific">Edaphobacter aggregans</name>
    <dbReference type="NCBI Taxonomy" id="570835"/>
    <lineage>
        <taxon>Bacteria</taxon>
        <taxon>Pseudomonadati</taxon>
        <taxon>Acidobacteriota</taxon>
        <taxon>Terriglobia</taxon>
        <taxon>Terriglobales</taxon>
        <taxon>Acidobacteriaceae</taxon>
        <taxon>Edaphobacter</taxon>
    </lineage>
</organism>
<keyword evidence="14" id="KW-1185">Reference proteome</keyword>
<dbReference type="InterPro" id="IPR052433">
    <property type="entry name" value="X-Pro_dipept-like"/>
</dbReference>
<evidence type="ECO:0000256" key="4">
    <source>
        <dbReference type="ARBA" id="ARBA00012574"/>
    </source>
</evidence>
<dbReference type="EC" id="3.4.11.9" evidence="4"/>
<comment type="catalytic activity">
    <reaction evidence="1">
        <text>Release of any N-terminal amino acid, including proline, that is linked to proline, even from a dipeptide or tripeptide.</text>
        <dbReference type="EC" id="3.4.11.9"/>
    </reaction>
</comment>